<dbReference type="EMBL" id="AP024564">
    <property type="protein sequence ID" value="BCU08409.1"/>
    <property type="molecule type" value="Genomic_DNA"/>
</dbReference>
<geneLocation type="plasmid" evidence="2 3">
    <name>pAt1</name>
</geneLocation>
<keyword evidence="2" id="KW-0032">Aminotransferase</keyword>
<gene>
    <name evidence="2" type="ORF">Atep_30860</name>
</gene>
<sequence>MYPTAKCISIRKKTTVVMDILNRHHFRGRSLPNGAVYVGRGTPLGNPFVLGEHGDRDAVIDLYQTWLHERIATQDPIILAALGRLRSAEALVCSCAPARCHAECIRDVVQYINLISYEPQQTRLF</sequence>
<dbReference type="GO" id="GO:0008483">
    <property type="term" value="F:transaminase activity"/>
    <property type="evidence" value="ECO:0007669"/>
    <property type="project" value="UniProtKB-KW"/>
</dbReference>
<feature type="domain" description="DUF4326" evidence="1">
    <location>
        <begin position="28"/>
        <end position="105"/>
    </location>
</feature>
<keyword evidence="2" id="KW-0808">Transferase</keyword>
<dbReference type="Proteomes" id="UP000680679">
    <property type="component" value="Plasmid pAt1"/>
</dbReference>
<reference evidence="2 3" key="1">
    <citation type="submission" date="2021-04" db="EMBL/GenBank/DDBJ databases">
        <title>Complete genome sequencing of Allochromatium tepidum strain NZ.</title>
        <authorList>
            <person name="Tsukatani Y."/>
            <person name="Mori H."/>
        </authorList>
    </citation>
    <scope>NUCLEOTIDE SEQUENCE [LARGE SCALE GENOMIC DNA]</scope>
    <source>
        <strain evidence="2 3">NZ</strain>
        <plasmid evidence="2 3">pAt1</plasmid>
    </source>
</reference>
<evidence type="ECO:0000313" key="2">
    <source>
        <dbReference type="EMBL" id="BCU08409.1"/>
    </source>
</evidence>
<name>A0ABN6GGX1_9GAMM</name>
<evidence type="ECO:0000259" key="1">
    <source>
        <dbReference type="Pfam" id="PF14216"/>
    </source>
</evidence>
<dbReference type="InterPro" id="IPR025475">
    <property type="entry name" value="DUF4326"/>
</dbReference>
<proteinExistence type="predicted"/>
<accession>A0ABN6GGX1</accession>
<organism evidence="2 3">
    <name type="scientific">Allochromatium tepidum</name>
    <dbReference type="NCBI Taxonomy" id="553982"/>
    <lineage>
        <taxon>Bacteria</taxon>
        <taxon>Pseudomonadati</taxon>
        <taxon>Pseudomonadota</taxon>
        <taxon>Gammaproteobacteria</taxon>
        <taxon>Chromatiales</taxon>
        <taxon>Chromatiaceae</taxon>
        <taxon>Allochromatium</taxon>
    </lineage>
</organism>
<protein>
    <recommendedName>
        <fullName evidence="1">DUF4326 domain-containing protein</fullName>
    </recommendedName>
</protein>
<dbReference type="Pfam" id="PF14216">
    <property type="entry name" value="DUF4326"/>
    <property type="match status" value="1"/>
</dbReference>
<keyword evidence="2" id="KW-0614">Plasmid</keyword>
<evidence type="ECO:0000313" key="3">
    <source>
        <dbReference type="Proteomes" id="UP000680679"/>
    </source>
</evidence>
<keyword evidence="3" id="KW-1185">Reference proteome</keyword>